<dbReference type="EMBL" id="CP021659">
    <property type="protein sequence ID" value="AWK14734.1"/>
    <property type="molecule type" value="Genomic_DNA"/>
</dbReference>
<organism evidence="2 3">
    <name type="scientific">Candidatus Fukatsuia symbiotica</name>
    <dbReference type="NCBI Taxonomy" id="1878942"/>
    <lineage>
        <taxon>Bacteria</taxon>
        <taxon>Pseudomonadati</taxon>
        <taxon>Pseudomonadota</taxon>
        <taxon>Gammaproteobacteria</taxon>
        <taxon>Enterobacterales</taxon>
        <taxon>Yersiniaceae</taxon>
        <taxon>Candidatus Fukatsuia</taxon>
    </lineage>
</organism>
<dbReference type="RefSeq" id="WP_119797538.1">
    <property type="nucleotide sequence ID" value="NZ_CP021659.1"/>
</dbReference>
<reference evidence="2 3" key="1">
    <citation type="submission" date="2017-05" db="EMBL/GenBank/DDBJ databases">
        <title>Genome sequence of Candidatus Fukatsuia symbiotica and Candidatus Hamiltonella defensa from Acyrthosiphon pisum strain 5D.</title>
        <authorList>
            <person name="Patel V.A."/>
            <person name="Chevignon G."/>
            <person name="Russell J.A."/>
            <person name="Oliver K.M."/>
        </authorList>
    </citation>
    <scope>NUCLEOTIDE SEQUENCE [LARGE SCALE GENOMIC DNA]</scope>
    <source>
        <strain evidence="2 3">5D</strain>
    </source>
</reference>
<name>A0A2U8I9M7_9GAMM</name>
<dbReference type="KEGG" id="fsm:CCS41_10005"/>
<keyword evidence="3" id="KW-1185">Reference proteome</keyword>
<proteinExistence type="predicted"/>
<feature type="region of interest" description="Disordered" evidence="1">
    <location>
        <begin position="1"/>
        <end position="27"/>
    </location>
</feature>
<evidence type="ECO:0000256" key="1">
    <source>
        <dbReference type="SAM" id="MobiDB-lite"/>
    </source>
</evidence>
<sequence length="71" mass="7762">MKQVKHNQPSRLPKGIATKNPIPMRLSDDERGSLEALAAKDSRSISSMARLVCLRGMAAIQADKLGEVWGM</sequence>
<feature type="compositionally biased region" description="Polar residues" evidence="1">
    <location>
        <begin position="1"/>
        <end position="10"/>
    </location>
</feature>
<gene>
    <name evidence="2" type="ORF">CCS41_10005</name>
</gene>
<evidence type="ECO:0000313" key="2">
    <source>
        <dbReference type="EMBL" id="AWK14734.1"/>
    </source>
</evidence>
<dbReference type="OrthoDB" id="6448138at2"/>
<evidence type="ECO:0008006" key="4">
    <source>
        <dbReference type="Google" id="ProtNLM"/>
    </source>
</evidence>
<protein>
    <recommendedName>
        <fullName evidence="4">CopG family transcriptional regulator</fullName>
    </recommendedName>
</protein>
<dbReference type="Proteomes" id="UP000261875">
    <property type="component" value="Chromosome"/>
</dbReference>
<dbReference type="AlphaFoldDB" id="A0A2U8I9M7"/>
<accession>A0A2U8I9M7</accession>
<evidence type="ECO:0000313" key="3">
    <source>
        <dbReference type="Proteomes" id="UP000261875"/>
    </source>
</evidence>